<evidence type="ECO:0000259" key="1">
    <source>
        <dbReference type="Pfam" id="PF01494"/>
    </source>
</evidence>
<dbReference type="Gene3D" id="3.30.9.10">
    <property type="entry name" value="D-Amino Acid Oxidase, subunit A, domain 2"/>
    <property type="match status" value="1"/>
</dbReference>
<evidence type="ECO:0000313" key="3">
    <source>
        <dbReference type="Proteomes" id="UP000313066"/>
    </source>
</evidence>
<accession>A0A5N6BFW4</accession>
<dbReference type="AlphaFoldDB" id="A0A5N6BFW4"/>
<reference evidence="2 3" key="1">
    <citation type="submission" date="2019-10" db="EMBL/GenBank/DDBJ databases">
        <title>Nonomuraea sp. nov., isolated from Phyllanthus amarus.</title>
        <authorList>
            <person name="Klykleung N."/>
            <person name="Tanasupawat S."/>
        </authorList>
    </citation>
    <scope>NUCLEOTIDE SEQUENCE [LARGE SCALE GENOMIC DNA]</scope>
    <source>
        <strain evidence="2 3">CR1-09</strain>
    </source>
</reference>
<evidence type="ECO:0000313" key="2">
    <source>
        <dbReference type="EMBL" id="KAB8178779.1"/>
    </source>
</evidence>
<organism evidence="2 3">
    <name type="scientific">Microbispora catharanthi</name>
    <dbReference type="NCBI Taxonomy" id="1712871"/>
    <lineage>
        <taxon>Bacteria</taxon>
        <taxon>Bacillati</taxon>
        <taxon>Actinomycetota</taxon>
        <taxon>Actinomycetes</taxon>
        <taxon>Streptosporangiales</taxon>
        <taxon>Streptosporangiaceae</taxon>
        <taxon>Microbispora</taxon>
    </lineage>
</organism>
<dbReference type="PANTHER" id="PTHR46865:SF2">
    <property type="entry name" value="MONOOXYGENASE"/>
    <property type="match status" value="1"/>
</dbReference>
<protein>
    <submittedName>
        <fullName evidence="2">FAD-dependent oxidoreductase</fullName>
    </submittedName>
</protein>
<feature type="domain" description="FAD-binding" evidence="1">
    <location>
        <begin position="5"/>
        <end position="316"/>
    </location>
</feature>
<dbReference type="SUPFAM" id="SSF51905">
    <property type="entry name" value="FAD/NAD(P)-binding domain"/>
    <property type="match status" value="1"/>
</dbReference>
<dbReference type="InterPro" id="IPR002938">
    <property type="entry name" value="FAD-bd"/>
</dbReference>
<dbReference type="Pfam" id="PF01494">
    <property type="entry name" value="FAD_binding_3"/>
    <property type="match status" value="1"/>
</dbReference>
<dbReference type="RefSeq" id="WP_139579718.1">
    <property type="nucleotide sequence ID" value="NZ_VDMA02000027.1"/>
</dbReference>
<dbReference type="Gene3D" id="3.50.50.60">
    <property type="entry name" value="FAD/NAD(P)-binding domain"/>
    <property type="match status" value="1"/>
</dbReference>
<dbReference type="InterPro" id="IPR051704">
    <property type="entry name" value="FAD_aromatic-hydroxylase"/>
</dbReference>
<dbReference type="PANTHER" id="PTHR46865">
    <property type="entry name" value="OXIDOREDUCTASE-RELATED"/>
    <property type="match status" value="1"/>
</dbReference>
<dbReference type="InterPro" id="IPR036188">
    <property type="entry name" value="FAD/NAD-bd_sf"/>
</dbReference>
<dbReference type="PRINTS" id="PR00420">
    <property type="entry name" value="RNGMNOXGNASE"/>
</dbReference>
<name>A0A5N6BFW4_9ACTN</name>
<keyword evidence="3" id="KW-1185">Reference proteome</keyword>
<sequence length="393" mass="42297">MTTPSVLISGASIAGPAVAYWLRRHGFAPTVVERAPALREGGQAVDFRGAVHMNVLRRMGVLDEIRRLRTDPGPWRVVDWRGEQVVALPTEFAGGEVEILRGDLARVLYDLTRDDVEYVFGDSIASMTETPDGVEVTFERGAPRTFDLVIGADGLHSNVRRLAFGPESRFVRPSGHHVAIFSAPDHLGLGRDTLLYNEPGRGVAAAGARDGATAGVMCVFRAPGLEFDHRDVAQQKKIVMNEYAGAGWEVPRLIEAVPDASDFYFDSISLVHMDHYTSGRIALLGDAGYGATCGGMGAGMAVVAAYVLAGELAAARGDHRAAFPEYERLIRGFAKACQRVAGNAGSFLAPATRGAIRRRNLAYRVLTAGPLMRVLDKMSTKAATSITLRDYAA</sequence>
<comment type="caution">
    <text evidence="2">The sequence shown here is derived from an EMBL/GenBank/DDBJ whole genome shotgun (WGS) entry which is preliminary data.</text>
</comment>
<dbReference type="Proteomes" id="UP000313066">
    <property type="component" value="Unassembled WGS sequence"/>
</dbReference>
<proteinExistence type="predicted"/>
<dbReference type="GO" id="GO:0071949">
    <property type="term" value="F:FAD binding"/>
    <property type="evidence" value="ECO:0007669"/>
    <property type="project" value="InterPro"/>
</dbReference>
<dbReference type="EMBL" id="VDMA02000027">
    <property type="protein sequence ID" value="KAB8178779.1"/>
    <property type="molecule type" value="Genomic_DNA"/>
</dbReference>
<gene>
    <name evidence="2" type="ORF">FH610_036025</name>
</gene>